<comment type="caution">
    <text evidence="1">The sequence shown here is derived from an EMBL/GenBank/DDBJ whole genome shotgun (WGS) entry which is preliminary data.</text>
</comment>
<accession>A0A372L7W6</accession>
<sequence>MANEVILNGTVLNVTGYKEQIAEGNGAHRISFDFQVKSSEYHAITTLLYEGSFDVKVPERSLEFRGSISNYYTSVTDLYKENEVGSFHLELIEKM</sequence>
<dbReference type="Pfam" id="PF11514">
    <property type="entry name" value="DUF3219"/>
    <property type="match status" value="1"/>
</dbReference>
<reference evidence="1 2" key="1">
    <citation type="submission" date="2018-08" db="EMBL/GenBank/DDBJ databases">
        <title>Bacillus chawlae sp. nov., Bacillus glennii sp. nov., and Bacillus saganii sp. nov. Isolated from the Vehicle Assembly Building at Kennedy Space Center where the Viking Spacecraft were Assembled.</title>
        <authorList>
            <person name="Seuylemezian A."/>
            <person name="Vaishampayan P."/>
        </authorList>
    </citation>
    <scope>NUCLEOTIDE SEQUENCE [LARGE SCALE GENOMIC DNA]</scope>
    <source>
        <strain evidence="1 2">V44-8</strain>
    </source>
</reference>
<name>A0A372L7W6_9BACI</name>
<dbReference type="RefSeq" id="WP_117324270.1">
    <property type="nucleotide sequence ID" value="NZ_QVTD01000021.1"/>
</dbReference>
<organism evidence="1 2">
    <name type="scientific">Peribacillus glennii</name>
    <dbReference type="NCBI Taxonomy" id="2303991"/>
    <lineage>
        <taxon>Bacteria</taxon>
        <taxon>Bacillati</taxon>
        <taxon>Bacillota</taxon>
        <taxon>Bacilli</taxon>
        <taxon>Bacillales</taxon>
        <taxon>Bacillaceae</taxon>
        <taxon>Peribacillus</taxon>
    </lineage>
</organism>
<dbReference type="OrthoDB" id="2920197at2"/>
<gene>
    <name evidence="1" type="ORF">D0466_19940</name>
</gene>
<dbReference type="AlphaFoldDB" id="A0A372L7W6"/>
<evidence type="ECO:0000313" key="2">
    <source>
        <dbReference type="Proteomes" id="UP000262939"/>
    </source>
</evidence>
<dbReference type="Proteomes" id="UP000262939">
    <property type="component" value="Unassembled WGS sequence"/>
</dbReference>
<keyword evidence="2" id="KW-1185">Reference proteome</keyword>
<dbReference type="SUPFAM" id="SSF159173">
    <property type="entry name" value="YkvR-like"/>
    <property type="match status" value="1"/>
</dbReference>
<proteinExistence type="predicted"/>
<dbReference type="InterPro" id="IPR021596">
    <property type="entry name" value="DUF3219"/>
</dbReference>
<dbReference type="EMBL" id="QVTD01000021">
    <property type="protein sequence ID" value="RFU60855.1"/>
    <property type="molecule type" value="Genomic_DNA"/>
</dbReference>
<protein>
    <submittedName>
        <fullName evidence="1">DUF3219 family protein</fullName>
    </submittedName>
</protein>
<evidence type="ECO:0000313" key="1">
    <source>
        <dbReference type="EMBL" id="RFU60855.1"/>
    </source>
</evidence>
<dbReference type="Gene3D" id="2.40.30.80">
    <property type="entry name" value="YkvR-like"/>
    <property type="match status" value="1"/>
</dbReference>
<dbReference type="InterPro" id="IPR023105">
    <property type="entry name" value="YkvR-like_sf"/>
</dbReference>